<protein>
    <submittedName>
        <fullName evidence="4">Metal-binding protein</fullName>
    </submittedName>
</protein>
<evidence type="ECO:0000313" key="5">
    <source>
        <dbReference type="Proteomes" id="UP000730482"/>
    </source>
</evidence>
<name>A0ABS5KVD2_9ACTN</name>
<evidence type="ECO:0000256" key="2">
    <source>
        <dbReference type="SAM" id="MobiDB-lite"/>
    </source>
</evidence>
<evidence type="ECO:0000259" key="3">
    <source>
        <dbReference type="Pfam" id="PF02805"/>
    </source>
</evidence>
<keyword evidence="5" id="KW-1185">Reference proteome</keyword>
<feature type="region of interest" description="Disordered" evidence="2">
    <location>
        <begin position="88"/>
        <end position="112"/>
    </location>
</feature>
<comment type="caution">
    <text evidence="4">The sequence shown here is derived from an EMBL/GenBank/DDBJ whole genome shotgun (WGS) entry which is preliminary data.</text>
</comment>
<evidence type="ECO:0000256" key="1">
    <source>
        <dbReference type="ARBA" id="ARBA00023159"/>
    </source>
</evidence>
<proteinExistence type="predicted"/>
<dbReference type="RefSeq" id="WP_212012000.1">
    <property type="nucleotide sequence ID" value="NZ_JAAFYZ010000089.1"/>
</dbReference>
<dbReference type="Gene3D" id="3.40.10.10">
    <property type="entry name" value="DNA Methylphosphotriester Repair Domain"/>
    <property type="match status" value="1"/>
</dbReference>
<accession>A0ABS5KVD2</accession>
<dbReference type="InterPro" id="IPR035451">
    <property type="entry name" value="Ada-like_dom_sf"/>
</dbReference>
<organism evidence="4 5">
    <name type="scientific">Catenulispora pinistramenti</name>
    <dbReference type="NCBI Taxonomy" id="2705254"/>
    <lineage>
        <taxon>Bacteria</taxon>
        <taxon>Bacillati</taxon>
        <taxon>Actinomycetota</taxon>
        <taxon>Actinomycetes</taxon>
        <taxon>Catenulisporales</taxon>
        <taxon>Catenulisporaceae</taxon>
        <taxon>Catenulispora</taxon>
    </lineage>
</organism>
<dbReference type="SUPFAM" id="SSF57884">
    <property type="entry name" value="Ada DNA repair protein, N-terminal domain (N-Ada 10)"/>
    <property type="match status" value="1"/>
</dbReference>
<reference evidence="4 5" key="1">
    <citation type="submission" date="2020-02" db="EMBL/GenBank/DDBJ databases">
        <title>Acidophilic actinobacteria isolated from forest soil.</title>
        <authorList>
            <person name="Golinska P."/>
        </authorList>
    </citation>
    <scope>NUCLEOTIDE SEQUENCE [LARGE SCALE GENOMIC DNA]</scope>
    <source>
        <strain evidence="4 5">NL8</strain>
    </source>
</reference>
<evidence type="ECO:0000313" key="4">
    <source>
        <dbReference type="EMBL" id="MBS2550013.1"/>
    </source>
</evidence>
<keyword evidence="1" id="KW-0010">Activator</keyword>
<feature type="region of interest" description="Disordered" evidence="2">
    <location>
        <begin position="1"/>
        <end position="21"/>
    </location>
</feature>
<gene>
    <name evidence="4" type="ORF">KGQ19_24415</name>
</gene>
<dbReference type="InterPro" id="IPR004026">
    <property type="entry name" value="Ada_DNA_repair_Zn-bd"/>
</dbReference>
<sequence>MTWTLLGPDARPYESPTPGTLGGHRRLRIYGRLDCPSALRHIAEGHYTRHRIFFADEATAIAAGYRPCARCLPEPYRVWRSLRADSRLGPSTALPIGSAKRPAACPGPRPSP</sequence>
<dbReference type="Proteomes" id="UP000730482">
    <property type="component" value="Unassembled WGS sequence"/>
</dbReference>
<dbReference type="EMBL" id="JAAFYZ010000089">
    <property type="protein sequence ID" value="MBS2550013.1"/>
    <property type="molecule type" value="Genomic_DNA"/>
</dbReference>
<feature type="domain" description="Ada DNA repair metal-binding" evidence="3">
    <location>
        <begin position="23"/>
        <end position="74"/>
    </location>
</feature>
<dbReference type="Pfam" id="PF02805">
    <property type="entry name" value="Ada_Zn_binding"/>
    <property type="match status" value="1"/>
</dbReference>